<dbReference type="RefSeq" id="WP_143813996.1">
    <property type="nucleotide sequence ID" value="NZ_FUKQ01000047.1"/>
</dbReference>
<dbReference type="STRING" id="1255658.FM114_12680"/>
<keyword evidence="2" id="KW-1185">Reference proteome</keyword>
<evidence type="ECO:0000313" key="1">
    <source>
        <dbReference type="EMBL" id="SJN41347.1"/>
    </source>
</evidence>
<dbReference type="EMBL" id="FUKQ01000047">
    <property type="protein sequence ID" value="SJN41347.1"/>
    <property type="molecule type" value="Genomic_DNA"/>
</dbReference>
<evidence type="ECO:0000313" key="2">
    <source>
        <dbReference type="Proteomes" id="UP000188342"/>
    </source>
</evidence>
<organism evidence="1 2">
    <name type="scientific">Luteococcus japonicus LSP_Lj1</name>
    <dbReference type="NCBI Taxonomy" id="1255658"/>
    <lineage>
        <taxon>Bacteria</taxon>
        <taxon>Bacillati</taxon>
        <taxon>Actinomycetota</taxon>
        <taxon>Actinomycetes</taxon>
        <taxon>Propionibacteriales</taxon>
        <taxon>Propionibacteriaceae</taxon>
        <taxon>Luteococcus</taxon>
    </lineage>
</organism>
<protein>
    <submittedName>
        <fullName evidence="1">Uncharacterized protein</fullName>
    </submittedName>
</protein>
<sequence>MFMWLIRAGGGPGVGVDDGLLGIAVWCEGLGAGPVSWHAVKQTSTSMLQALRFNLLIEPMASFLACLRMPHLNMIMRP</sequence>
<dbReference type="AlphaFoldDB" id="A0A1R4KAL3"/>
<accession>A0A1R4KAL3</accession>
<gene>
    <name evidence="1" type="ORF">FM114_12680</name>
</gene>
<proteinExistence type="predicted"/>
<name>A0A1R4KAL3_9ACTN</name>
<reference evidence="1 2" key="1">
    <citation type="submission" date="2017-02" db="EMBL/GenBank/DDBJ databases">
        <authorList>
            <person name="Peterson S.W."/>
        </authorList>
    </citation>
    <scope>NUCLEOTIDE SEQUENCE [LARGE SCALE GENOMIC DNA]</scope>
    <source>
        <strain evidence="1 2">LSP_Lj1</strain>
    </source>
</reference>
<dbReference type="Proteomes" id="UP000188342">
    <property type="component" value="Unassembled WGS sequence"/>
</dbReference>